<organism evidence="3 4">
    <name type="scientific">Chironomus riparius</name>
    <dbReference type="NCBI Taxonomy" id="315576"/>
    <lineage>
        <taxon>Eukaryota</taxon>
        <taxon>Metazoa</taxon>
        <taxon>Ecdysozoa</taxon>
        <taxon>Arthropoda</taxon>
        <taxon>Hexapoda</taxon>
        <taxon>Insecta</taxon>
        <taxon>Pterygota</taxon>
        <taxon>Neoptera</taxon>
        <taxon>Endopterygota</taxon>
        <taxon>Diptera</taxon>
        <taxon>Nematocera</taxon>
        <taxon>Chironomoidea</taxon>
        <taxon>Chironomidae</taxon>
        <taxon>Chironominae</taxon>
        <taxon>Chironomus</taxon>
    </lineage>
</organism>
<dbReference type="AlphaFoldDB" id="A0A9N9WW63"/>
<feature type="compositionally biased region" description="Polar residues" evidence="1">
    <location>
        <begin position="1"/>
        <end position="24"/>
    </location>
</feature>
<gene>
    <name evidence="3" type="ORF">CHIRRI_LOCUS11196</name>
</gene>
<protein>
    <recommendedName>
        <fullName evidence="2">DUF4485 domain-containing protein</fullName>
    </recommendedName>
</protein>
<dbReference type="Pfam" id="PF14846">
    <property type="entry name" value="DUF4485"/>
    <property type="match status" value="1"/>
</dbReference>
<reference evidence="3" key="1">
    <citation type="submission" date="2022-01" db="EMBL/GenBank/DDBJ databases">
        <authorList>
            <person name="King R."/>
        </authorList>
    </citation>
    <scope>NUCLEOTIDE SEQUENCE</scope>
</reference>
<feature type="domain" description="DUF4485" evidence="2">
    <location>
        <begin position="38"/>
        <end position="108"/>
    </location>
</feature>
<evidence type="ECO:0000259" key="2">
    <source>
        <dbReference type="Pfam" id="PF14846"/>
    </source>
</evidence>
<dbReference type="OrthoDB" id="6629291at2759"/>
<sequence length="182" mass="21160">MFKISSSRLSVNKLTARPSMNKSNAPKEDKKAAQEEQMDEVFQNNFHIVTALLPTITFRYAETVRKWVTKLLEPTINRKVRNSYVAFLAFQMQNMKISEPFNEMPPKVLEEPTKMMNAAKWKTIMQDADKNYVERLRDMTSPQILINFRRDFKTPMNFLDDQPTPLNGIIAYGGCFSNHFAN</sequence>
<dbReference type="InterPro" id="IPR027831">
    <property type="entry name" value="DUF4485"/>
</dbReference>
<evidence type="ECO:0000313" key="4">
    <source>
        <dbReference type="Proteomes" id="UP001153620"/>
    </source>
</evidence>
<dbReference type="Proteomes" id="UP001153620">
    <property type="component" value="Chromosome 3"/>
</dbReference>
<feature type="region of interest" description="Disordered" evidence="1">
    <location>
        <begin position="1"/>
        <end position="36"/>
    </location>
</feature>
<feature type="compositionally biased region" description="Basic and acidic residues" evidence="1">
    <location>
        <begin position="25"/>
        <end position="34"/>
    </location>
</feature>
<evidence type="ECO:0000256" key="1">
    <source>
        <dbReference type="SAM" id="MobiDB-lite"/>
    </source>
</evidence>
<dbReference type="EMBL" id="OU895879">
    <property type="protein sequence ID" value="CAG9808354.1"/>
    <property type="molecule type" value="Genomic_DNA"/>
</dbReference>
<accession>A0A9N9WW63</accession>
<keyword evidence="4" id="KW-1185">Reference proteome</keyword>
<reference evidence="3" key="2">
    <citation type="submission" date="2022-10" db="EMBL/GenBank/DDBJ databases">
        <authorList>
            <consortium name="ENA_rothamsted_submissions"/>
            <consortium name="culmorum"/>
            <person name="King R."/>
        </authorList>
    </citation>
    <scope>NUCLEOTIDE SEQUENCE</scope>
</reference>
<proteinExistence type="predicted"/>
<evidence type="ECO:0000313" key="3">
    <source>
        <dbReference type="EMBL" id="CAG9808354.1"/>
    </source>
</evidence>
<name>A0A9N9WW63_9DIPT</name>